<evidence type="ECO:0000313" key="10">
    <source>
        <dbReference type="EMBL" id="GGF98864.1"/>
    </source>
</evidence>
<evidence type="ECO:0000256" key="5">
    <source>
        <dbReference type="ARBA" id="ARBA00023163"/>
    </source>
</evidence>
<dbReference type="GO" id="GO:0003677">
    <property type="term" value="F:DNA binding"/>
    <property type="evidence" value="ECO:0007669"/>
    <property type="project" value="UniProtKB-KW"/>
</dbReference>
<feature type="modified residue" description="4-aspartylphosphate" evidence="6">
    <location>
        <position position="53"/>
    </location>
</feature>
<keyword evidence="3" id="KW-0805">Transcription regulation</keyword>
<dbReference type="PANTHER" id="PTHR48111:SF73">
    <property type="entry name" value="ALKALINE PHOSPHATASE SYNTHESIS TRANSCRIPTIONAL REGULATORY PROTEIN PHOP"/>
    <property type="match status" value="1"/>
</dbReference>
<proteinExistence type="predicted"/>
<dbReference type="InterPro" id="IPR001867">
    <property type="entry name" value="OmpR/PhoB-type_DNA-bd"/>
</dbReference>
<keyword evidence="5" id="KW-0804">Transcription</keyword>
<reference evidence="11" key="1">
    <citation type="journal article" date="2019" name="Int. J. Syst. Evol. Microbiol.">
        <title>The Global Catalogue of Microorganisms (GCM) 10K type strain sequencing project: providing services to taxonomists for standard genome sequencing and annotation.</title>
        <authorList>
            <consortium name="The Broad Institute Genomics Platform"/>
            <consortium name="The Broad Institute Genome Sequencing Center for Infectious Disease"/>
            <person name="Wu L."/>
            <person name="Ma J."/>
        </authorList>
    </citation>
    <scope>NUCLEOTIDE SEQUENCE [LARGE SCALE GENOMIC DNA]</scope>
    <source>
        <strain evidence="11">CGMCC 1.15420</strain>
    </source>
</reference>
<keyword evidence="11" id="KW-1185">Reference proteome</keyword>
<dbReference type="Proteomes" id="UP000608420">
    <property type="component" value="Unassembled WGS sequence"/>
</dbReference>
<evidence type="ECO:0000313" key="11">
    <source>
        <dbReference type="Proteomes" id="UP000608420"/>
    </source>
</evidence>
<feature type="domain" description="Response regulatory" evidence="8">
    <location>
        <begin position="2"/>
        <end position="117"/>
    </location>
</feature>
<keyword evidence="4 7" id="KW-0238">DNA-binding</keyword>
<evidence type="ECO:0000256" key="3">
    <source>
        <dbReference type="ARBA" id="ARBA00023015"/>
    </source>
</evidence>
<evidence type="ECO:0000256" key="7">
    <source>
        <dbReference type="PROSITE-ProRule" id="PRU01091"/>
    </source>
</evidence>
<dbReference type="CDD" id="cd17574">
    <property type="entry name" value="REC_OmpR"/>
    <property type="match status" value="1"/>
</dbReference>
<evidence type="ECO:0000256" key="2">
    <source>
        <dbReference type="ARBA" id="ARBA00023012"/>
    </source>
</evidence>
<dbReference type="Pfam" id="PF00486">
    <property type="entry name" value="Trans_reg_C"/>
    <property type="match status" value="1"/>
</dbReference>
<accession>A0ABQ1VTY9</accession>
<keyword evidence="1 6" id="KW-0597">Phosphoprotein</keyword>
<evidence type="ECO:0000256" key="6">
    <source>
        <dbReference type="PROSITE-ProRule" id="PRU00169"/>
    </source>
</evidence>
<dbReference type="Gene3D" id="1.10.10.10">
    <property type="entry name" value="Winged helix-like DNA-binding domain superfamily/Winged helix DNA-binding domain"/>
    <property type="match status" value="1"/>
</dbReference>
<dbReference type="InterPro" id="IPR011006">
    <property type="entry name" value="CheY-like_superfamily"/>
</dbReference>
<keyword evidence="2" id="KW-0902">Two-component regulatory system</keyword>
<evidence type="ECO:0000259" key="8">
    <source>
        <dbReference type="PROSITE" id="PS50110"/>
    </source>
</evidence>
<evidence type="ECO:0000256" key="4">
    <source>
        <dbReference type="ARBA" id="ARBA00023125"/>
    </source>
</evidence>
<dbReference type="Pfam" id="PF00072">
    <property type="entry name" value="Response_reg"/>
    <property type="match status" value="1"/>
</dbReference>
<dbReference type="InterPro" id="IPR039420">
    <property type="entry name" value="WalR-like"/>
</dbReference>
<dbReference type="SUPFAM" id="SSF52172">
    <property type="entry name" value="CheY-like"/>
    <property type="match status" value="1"/>
</dbReference>
<evidence type="ECO:0000256" key="1">
    <source>
        <dbReference type="ARBA" id="ARBA00022553"/>
    </source>
</evidence>
<name>A0ABQ1VTY9_9BACL</name>
<feature type="domain" description="OmpR/PhoB-type" evidence="9">
    <location>
        <begin position="133"/>
        <end position="233"/>
    </location>
</feature>
<dbReference type="PANTHER" id="PTHR48111">
    <property type="entry name" value="REGULATOR OF RPOS"/>
    <property type="match status" value="1"/>
</dbReference>
<gene>
    <name evidence="10" type="ORF">GCM10010913_20770</name>
</gene>
<dbReference type="Gene3D" id="3.40.50.2300">
    <property type="match status" value="1"/>
</dbReference>
<evidence type="ECO:0000259" key="9">
    <source>
        <dbReference type="PROSITE" id="PS51755"/>
    </source>
</evidence>
<dbReference type="InterPro" id="IPR001789">
    <property type="entry name" value="Sig_transdc_resp-reg_receiver"/>
</dbReference>
<dbReference type="PROSITE" id="PS51755">
    <property type="entry name" value="OMPR_PHOB"/>
    <property type="match status" value="1"/>
</dbReference>
<dbReference type="Gene3D" id="6.10.250.690">
    <property type="match status" value="1"/>
</dbReference>
<dbReference type="EMBL" id="BMIW01000012">
    <property type="protein sequence ID" value="GGF98864.1"/>
    <property type="molecule type" value="Genomic_DNA"/>
</dbReference>
<dbReference type="SMART" id="SM00862">
    <property type="entry name" value="Trans_reg_C"/>
    <property type="match status" value="1"/>
</dbReference>
<dbReference type="SUPFAM" id="SSF46894">
    <property type="entry name" value="C-terminal effector domain of the bipartite response regulators"/>
    <property type="match status" value="1"/>
</dbReference>
<protein>
    <submittedName>
        <fullName evidence="10">DNA-binding response regulator</fullName>
    </submittedName>
</protein>
<dbReference type="PROSITE" id="PS50110">
    <property type="entry name" value="RESPONSE_REGULATORY"/>
    <property type="match status" value="1"/>
</dbReference>
<sequence length="238" mass="26854">MNILLVEDDKTIAAGLQYSLEQDGFATIICYNAESAGQVIAERLEQISLCIFDLSLPDGSGYDLCRMVKDRRDLPVIFLTAIDDEVNVVMGLDMGADDYITKPFRIRELTSRIKSVLRRYQNQQQSKQQTQPKAFIDIGNVRIGTLEGKVYKQGNEVALTALEYRLLLIFANHIGQVLSRTQLLEGIWDIAGDFVNDNTLTVYIKRLREKLEDNPQQPTLIKTVRGLGYKVGDSYSAK</sequence>
<organism evidence="10 11">
    <name type="scientific">Paenibacillus aceti</name>
    <dbReference type="NCBI Taxonomy" id="1820010"/>
    <lineage>
        <taxon>Bacteria</taxon>
        <taxon>Bacillati</taxon>
        <taxon>Bacillota</taxon>
        <taxon>Bacilli</taxon>
        <taxon>Bacillales</taxon>
        <taxon>Paenibacillaceae</taxon>
        <taxon>Paenibacillus</taxon>
    </lineage>
</organism>
<dbReference type="SMART" id="SM00448">
    <property type="entry name" value="REC"/>
    <property type="match status" value="1"/>
</dbReference>
<dbReference type="InterPro" id="IPR016032">
    <property type="entry name" value="Sig_transdc_resp-reg_C-effctor"/>
</dbReference>
<feature type="DNA-binding region" description="OmpR/PhoB-type" evidence="7">
    <location>
        <begin position="133"/>
        <end position="233"/>
    </location>
</feature>
<dbReference type="CDD" id="cd00383">
    <property type="entry name" value="trans_reg_C"/>
    <property type="match status" value="1"/>
</dbReference>
<dbReference type="RefSeq" id="WP_120461814.1">
    <property type="nucleotide sequence ID" value="NZ_BMIW01000012.1"/>
</dbReference>
<dbReference type="InterPro" id="IPR036388">
    <property type="entry name" value="WH-like_DNA-bd_sf"/>
</dbReference>
<comment type="caution">
    <text evidence="10">The sequence shown here is derived from an EMBL/GenBank/DDBJ whole genome shotgun (WGS) entry which is preliminary data.</text>
</comment>